<dbReference type="EMBL" id="KZ454967">
    <property type="protein sequence ID" value="PNW69601.1"/>
    <property type="molecule type" value="Genomic_DNA"/>
</dbReference>
<feature type="compositionally biased region" description="Low complexity" evidence="1">
    <location>
        <begin position="303"/>
        <end position="317"/>
    </location>
</feature>
<dbReference type="RefSeq" id="XP_042914030.1">
    <property type="nucleotide sequence ID" value="XM_043073043.1"/>
</dbReference>
<feature type="compositionally biased region" description="Low complexity" evidence="1">
    <location>
        <begin position="229"/>
        <end position="248"/>
    </location>
</feature>
<feature type="compositionally biased region" description="Gly residues" evidence="1">
    <location>
        <begin position="249"/>
        <end position="262"/>
    </location>
</feature>
<feature type="compositionally biased region" description="Low complexity" evidence="1">
    <location>
        <begin position="350"/>
        <end position="363"/>
    </location>
</feature>
<feature type="compositionally biased region" description="Gly residues" evidence="1">
    <location>
        <begin position="318"/>
        <end position="330"/>
    </location>
</feature>
<feature type="region of interest" description="Disordered" evidence="1">
    <location>
        <begin position="1"/>
        <end position="23"/>
    </location>
</feature>
<dbReference type="AlphaFoldDB" id="A0A2K3CMT8"/>
<dbReference type="InParanoid" id="A0A2K3CMT8"/>
<gene>
    <name evidence="2" type="ORF">CHLRE_40g760197v5</name>
</gene>
<sequence>MSAATAAARHAQLPTEPEYQDSRVQPVATAMGGEATSKRVRVRLLGPSGLKQAMLAHCQALGDCIELGRDPADGQPLWGKVADALHLLLTTYWISGVNVRITAAALPAFLALALAVPGSDQAYKEHLVQTFQSAHWAQQPRQTALAAGGRRVCVHVPATLNLPRHQAYRMALTGGGTMTGKLTLDKGKVPRPPHRLLPPKWATQPPPSRDTGVAGTAPGSSNGGGTGGASPSSGSAGAAGNAPSSSRGDGTGGGSPPGGSAGAAGNAPVSSSGGGRTPGGRAGAAGNAPSSSSGDGTGGGSTPAGSAGAAGNAPASRSGGGTGGGSGSTGATGNAPSSSSGDGTGGGSPPAGSTGAAGNAPDSGSGGGTGGGSPPGDSGGGSQGPSGGPSPAPSRQKTPLRFPEDVRQHFRAYYQGATPNPLPGPAPPPVAGNAGSAPPTSAGAPRAPGPSAAPTSGTSAEARAYAQAYEEYKQLQTSPAAGAGGAGATTGGPAGAAPVAACDPAFQQLLARYRRATGCPAGGQGSTAGADPTATTSTPAATTATPDPGPPTTVGSAASESADGDAGSLLTGQGGVGVMDITPPPTNQPQPTAWSQPSPGLNDVRAQLFHNSPPLGAAGPDLRSQGRGTHSSSQSSALLGGDNTNGSQAGPSAQQARLLFKEHLKRLDRAGHSRQQFAPRQCPHPMAHWPTEPAGGFPKSPDAHTGLPARAVIEWFNRLSDGEKYCKQPKQTQTDAQTAAQAGLASLIHALTVAKSRNSLWKYDEATPPPNPLESADMEAFCFPDGRPPPPSAAGSPRR</sequence>
<feature type="compositionally biased region" description="Low complexity" evidence="1">
    <location>
        <begin position="527"/>
        <end position="568"/>
    </location>
</feature>
<dbReference type="Proteomes" id="UP000006906">
    <property type="component" value="Unassembled WGS sequence"/>
</dbReference>
<keyword evidence="3" id="KW-1185">Reference proteome</keyword>
<accession>A0A2K3CMT8</accession>
<feature type="compositionally biased region" description="Gly residues" evidence="1">
    <location>
        <begin position="482"/>
        <end position="494"/>
    </location>
</feature>
<feature type="region of interest" description="Disordered" evidence="1">
    <location>
        <begin position="517"/>
        <end position="654"/>
    </location>
</feature>
<feature type="compositionally biased region" description="Low complexity" evidence="1">
    <location>
        <begin position="284"/>
        <end position="294"/>
    </location>
</feature>
<feature type="compositionally biased region" description="Gly residues" evidence="1">
    <location>
        <begin position="272"/>
        <end position="283"/>
    </location>
</feature>
<dbReference type="KEGG" id="cre:CHLRE_40g760197v5"/>
<organism evidence="2 3">
    <name type="scientific">Chlamydomonas reinhardtii</name>
    <name type="common">Chlamydomonas smithii</name>
    <dbReference type="NCBI Taxonomy" id="3055"/>
    <lineage>
        <taxon>Eukaryota</taxon>
        <taxon>Viridiplantae</taxon>
        <taxon>Chlorophyta</taxon>
        <taxon>core chlorophytes</taxon>
        <taxon>Chlorophyceae</taxon>
        <taxon>CS clade</taxon>
        <taxon>Chlamydomonadales</taxon>
        <taxon>Chlamydomonadaceae</taxon>
        <taxon>Chlamydomonas</taxon>
    </lineage>
</organism>
<feature type="compositionally biased region" description="Polar residues" evidence="1">
    <location>
        <begin position="626"/>
        <end position="654"/>
    </location>
</feature>
<feature type="compositionally biased region" description="Low complexity" evidence="1">
    <location>
        <begin position="331"/>
        <end position="341"/>
    </location>
</feature>
<feature type="compositionally biased region" description="Pro residues" evidence="1">
    <location>
        <begin position="420"/>
        <end position="430"/>
    </location>
</feature>
<evidence type="ECO:0000256" key="1">
    <source>
        <dbReference type="SAM" id="MobiDB-lite"/>
    </source>
</evidence>
<feature type="region of interest" description="Disordered" evidence="1">
    <location>
        <begin position="179"/>
        <end position="462"/>
    </location>
</feature>
<feature type="compositionally biased region" description="Low complexity" evidence="1">
    <location>
        <begin position="431"/>
        <end position="462"/>
    </location>
</feature>
<dbReference type="Gramene" id="PNW69601">
    <property type="protein sequence ID" value="PNW69601"/>
    <property type="gene ID" value="CHLRE_40g760197v5"/>
</dbReference>
<feature type="region of interest" description="Disordered" evidence="1">
    <location>
        <begin position="762"/>
        <end position="799"/>
    </location>
</feature>
<dbReference type="STRING" id="3055.A0A2K3CMT8"/>
<evidence type="ECO:0000313" key="3">
    <source>
        <dbReference type="Proteomes" id="UP000006906"/>
    </source>
</evidence>
<proteinExistence type="predicted"/>
<evidence type="ECO:0000313" key="2">
    <source>
        <dbReference type="EMBL" id="PNW69601.1"/>
    </source>
</evidence>
<dbReference type="GeneID" id="66057377"/>
<name>A0A2K3CMT8_CHLRE</name>
<feature type="compositionally biased region" description="Gly residues" evidence="1">
    <location>
        <begin position="364"/>
        <end position="387"/>
    </location>
</feature>
<protein>
    <submittedName>
        <fullName evidence="2">Uncharacterized protein</fullName>
    </submittedName>
</protein>
<reference evidence="2 3" key="1">
    <citation type="journal article" date="2007" name="Science">
        <title>The Chlamydomonas genome reveals the evolution of key animal and plant functions.</title>
        <authorList>
            <person name="Merchant S.S."/>
            <person name="Prochnik S.E."/>
            <person name="Vallon O."/>
            <person name="Harris E.H."/>
            <person name="Karpowicz S.J."/>
            <person name="Witman G.B."/>
            <person name="Terry A."/>
            <person name="Salamov A."/>
            <person name="Fritz-Laylin L.K."/>
            <person name="Marechal-Drouard L."/>
            <person name="Marshall W.F."/>
            <person name="Qu L.H."/>
            <person name="Nelson D.R."/>
            <person name="Sanderfoot A.A."/>
            <person name="Spalding M.H."/>
            <person name="Kapitonov V.V."/>
            <person name="Ren Q."/>
            <person name="Ferris P."/>
            <person name="Lindquist E."/>
            <person name="Shapiro H."/>
            <person name="Lucas S.M."/>
            <person name="Grimwood J."/>
            <person name="Schmutz J."/>
            <person name="Cardol P."/>
            <person name="Cerutti H."/>
            <person name="Chanfreau G."/>
            <person name="Chen C.L."/>
            <person name="Cognat V."/>
            <person name="Croft M.T."/>
            <person name="Dent R."/>
            <person name="Dutcher S."/>
            <person name="Fernandez E."/>
            <person name="Fukuzawa H."/>
            <person name="Gonzalez-Ballester D."/>
            <person name="Gonzalez-Halphen D."/>
            <person name="Hallmann A."/>
            <person name="Hanikenne M."/>
            <person name="Hippler M."/>
            <person name="Inwood W."/>
            <person name="Jabbari K."/>
            <person name="Kalanon M."/>
            <person name="Kuras R."/>
            <person name="Lefebvre P.A."/>
            <person name="Lemaire S.D."/>
            <person name="Lobanov A.V."/>
            <person name="Lohr M."/>
            <person name="Manuell A."/>
            <person name="Meier I."/>
            <person name="Mets L."/>
            <person name="Mittag M."/>
            <person name="Mittelmeier T."/>
            <person name="Moroney J.V."/>
            <person name="Moseley J."/>
            <person name="Napoli C."/>
            <person name="Nedelcu A.M."/>
            <person name="Niyogi K."/>
            <person name="Novoselov S.V."/>
            <person name="Paulsen I.T."/>
            <person name="Pazour G."/>
            <person name="Purton S."/>
            <person name="Ral J.P."/>
            <person name="Riano-Pachon D.M."/>
            <person name="Riekhof W."/>
            <person name="Rymarquis L."/>
            <person name="Schroda M."/>
            <person name="Stern D."/>
            <person name="Umen J."/>
            <person name="Willows R."/>
            <person name="Wilson N."/>
            <person name="Zimmer S.L."/>
            <person name="Allmer J."/>
            <person name="Balk J."/>
            <person name="Bisova K."/>
            <person name="Chen C.J."/>
            <person name="Elias M."/>
            <person name="Gendler K."/>
            <person name="Hauser C."/>
            <person name="Lamb M.R."/>
            <person name="Ledford H."/>
            <person name="Long J.C."/>
            <person name="Minagawa J."/>
            <person name="Page M.D."/>
            <person name="Pan J."/>
            <person name="Pootakham W."/>
            <person name="Roje S."/>
            <person name="Rose A."/>
            <person name="Stahlberg E."/>
            <person name="Terauchi A.M."/>
            <person name="Yang P."/>
            <person name="Ball S."/>
            <person name="Bowler C."/>
            <person name="Dieckmann C.L."/>
            <person name="Gladyshev V.N."/>
            <person name="Green P."/>
            <person name="Jorgensen R."/>
            <person name="Mayfield S."/>
            <person name="Mueller-Roeber B."/>
            <person name="Rajamani S."/>
            <person name="Sayre R.T."/>
            <person name="Brokstein P."/>
            <person name="Dubchak I."/>
            <person name="Goodstein D."/>
            <person name="Hornick L."/>
            <person name="Huang Y.W."/>
            <person name="Jhaveri J."/>
            <person name="Luo Y."/>
            <person name="Martinez D."/>
            <person name="Ngau W.C."/>
            <person name="Otillar B."/>
            <person name="Poliakov A."/>
            <person name="Porter A."/>
            <person name="Szajkowski L."/>
            <person name="Werner G."/>
            <person name="Zhou K."/>
            <person name="Grigoriev I.V."/>
            <person name="Rokhsar D.S."/>
            <person name="Grossman A.R."/>
        </authorList>
    </citation>
    <scope>NUCLEOTIDE SEQUENCE [LARGE SCALE GENOMIC DNA]</scope>
    <source>
        <strain evidence="3">CC-503</strain>
    </source>
</reference>
<feature type="region of interest" description="Disordered" evidence="1">
    <location>
        <begin position="478"/>
        <end position="499"/>
    </location>
</feature>